<dbReference type="EMBL" id="FNDU01000011">
    <property type="protein sequence ID" value="SDI74810.1"/>
    <property type="molecule type" value="Genomic_DNA"/>
</dbReference>
<feature type="transmembrane region" description="Helical" evidence="1">
    <location>
        <begin position="134"/>
        <end position="153"/>
    </location>
</feature>
<name>A0A1G8N5I4_9BACI</name>
<dbReference type="RefSeq" id="WP_091586923.1">
    <property type="nucleotide sequence ID" value="NZ_FNDU01000011.1"/>
</dbReference>
<evidence type="ECO:0000313" key="2">
    <source>
        <dbReference type="EMBL" id="SDI74810.1"/>
    </source>
</evidence>
<keyword evidence="1" id="KW-0812">Transmembrane</keyword>
<sequence>MNCWKSINLRKEYNPSRLMLISLTFIIITFIFSFLVFSLYYNEVTYAELSMLKTFGFLMLLYPVHTLLHIIPLWFVGVRIKADFKFNRRQKFPSIMMKFTKPVGRNFYVGAMLFPTLFINFASFLGAITFPPYMYYFLLVFSFNTGLAVYDFIYLKQLSGAPRECFIEQNKNGIDILLKQPI</sequence>
<keyword evidence="1" id="KW-0472">Membrane</keyword>
<keyword evidence="3" id="KW-1185">Reference proteome</keyword>
<feature type="transmembrane region" description="Helical" evidence="1">
    <location>
        <begin position="60"/>
        <end position="80"/>
    </location>
</feature>
<dbReference type="OrthoDB" id="2360495at2"/>
<accession>A0A1G8N5I4</accession>
<keyword evidence="1" id="KW-1133">Transmembrane helix</keyword>
<dbReference type="AlphaFoldDB" id="A0A1G8N5I4"/>
<feature type="transmembrane region" description="Helical" evidence="1">
    <location>
        <begin position="107"/>
        <end position="128"/>
    </location>
</feature>
<dbReference type="Proteomes" id="UP000199017">
    <property type="component" value="Unassembled WGS sequence"/>
</dbReference>
<dbReference type="InterPro" id="IPR021683">
    <property type="entry name" value="DUF3267"/>
</dbReference>
<evidence type="ECO:0000313" key="3">
    <source>
        <dbReference type="Proteomes" id="UP000199017"/>
    </source>
</evidence>
<protein>
    <submittedName>
        <fullName evidence="2">Putative zincin peptidase</fullName>
    </submittedName>
</protein>
<proteinExistence type="predicted"/>
<feature type="transmembrane region" description="Helical" evidence="1">
    <location>
        <begin position="20"/>
        <end position="40"/>
    </location>
</feature>
<evidence type="ECO:0000256" key="1">
    <source>
        <dbReference type="SAM" id="Phobius"/>
    </source>
</evidence>
<dbReference type="Pfam" id="PF11667">
    <property type="entry name" value="DUF3267"/>
    <property type="match status" value="1"/>
</dbReference>
<gene>
    <name evidence="2" type="ORF">SAMN05216352_11194</name>
</gene>
<dbReference type="STRING" id="930129.SAMN05216352_11194"/>
<organism evidence="2 3">
    <name type="scientific">Alteribacillus bidgolensis</name>
    <dbReference type="NCBI Taxonomy" id="930129"/>
    <lineage>
        <taxon>Bacteria</taxon>
        <taxon>Bacillati</taxon>
        <taxon>Bacillota</taxon>
        <taxon>Bacilli</taxon>
        <taxon>Bacillales</taxon>
        <taxon>Bacillaceae</taxon>
        <taxon>Alteribacillus</taxon>
    </lineage>
</organism>
<reference evidence="2 3" key="1">
    <citation type="submission" date="2016-10" db="EMBL/GenBank/DDBJ databases">
        <authorList>
            <person name="de Groot N.N."/>
        </authorList>
    </citation>
    <scope>NUCLEOTIDE SEQUENCE [LARGE SCALE GENOMIC DNA]</scope>
    <source>
        <strain evidence="3">P4B,CCM 7963,CECT 7998,DSM 25260,IBRC-M 10614,KCTC 13821</strain>
    </source>
</reference>